<evidence type="ECO:0000256" key="4">
    <source>
        <dbReference type="ARBA" id="ARBA00022475"/>
    </source>
</evidence>
<dbReference type="RefSeq" id="WP_132283468.1">
    <property type="nucleotide sequence ID" value="NZ_SMGQ01000019.1"/>
</dbReference>
<dbReference type="AlphaFoldDB" id="A0A4V2PYP2"/>
<feature type="transmembrane region" description="Helical" evidence="8">
    <location>
        <begin position="342"/>
        <end position="375"/>
    </location>
</feature>
<organism evidence="9 10">
    <name type="scientific">Natranaerovirga hydrolytica</name>
    <dbReference type="NCBI Taxonomy" id="680378"/>
    <lineage>
        <taxon>Bacteria</taxon>
        <taxon>Bacillati</taxon>
        <taxon>Bacillota</taxon>
        <taxon>Clostridia</taxon>
        <taxon>Lachnospirales</taxon>
        <taxon>Natranaerovirgaceae</taxon>
        <taxon>Natranaerovirga</taxon>
    </lineage>
</organism>
<dbReference type="OrthoDB" id="9793390at2"/>
<feature type="transmembrane region" description="Helical" evidence="8">
    <location>
        <begin position="12"/>
        <end position="34"/>
    </location>
</feature>
<keyword evidence="4" id="KW-1003">Cell membrane</keyword>
<feature type="transmembrane region" description="Helical" evidence="8">
    <location>
        <begin position="182"/>
        <end position="207"/>
    </location>
</feature>
<comment type="subcellular location">
    <subcellularLocation>
        <location evidence="1">Cell membrane</location>
        <topology evidence="1">Multi-pass membrane protein</topology>
    </subcellularLocation>
</comment>
<keyword evidence="10" id="KW-1185">Reference proteome</keyword>
<dbReference type="Pfam" id="PF01594">
    <property type="entry name" value="AI-2E_transport"/>
    <property type="match status" value="1"/>
</dbReference>
<evidence type="ECO:0000256" key="1">
    <source>
        <dbReference type="ARBA" id="ARBA00004651"/>
    </source>
</evidence>
<dbReference type="PANTHER" id="PTHR21716">
    <property type="entry name" value="TRANSMEMBRANE PROTEIN"/>
    <property type="match status" value="1"/>
</dbReference>
<keyword evidence="6 8" id="KW-1133">Transmembrane helix</keyword>
<name>A0A4V2PYP2_9FIRM</name>
<accession>A0A4V2PYP2</accession>
<comment type="similarity">
    <text evidence="2">Belongs to the autoinducer-2 exporter (AI-2E) (TC 2.A.86) family.</text>
</comment>
<evidence type="ECO:0000256" key="5">
    <source>
        <dbReference type="ARBA" id="ARBA00022692"/>
    </source>
</evidence>
<keyword evidence="5 8" id="KW-0812">Transmembrane</keyword>
<evidence type="ECO:0000256" key="8">
    <source>
        <dbReference type="SAM" id="Phobius"/>
    </source>
</evidence>
<dbReference type="EMBL" id="SMGQ01000019">
    <property type="protein sequence ID" value="TCK86761.1"/>
    <property type="molecule type" value="Genomic_DNA"/>
</dbReference>
<dbReference type="GO" id="GO:0055085">
    <property type="term" value="P:transmembrane transport"/>
    <property type="evidence" value="ECO:0007669"/>
    <property type="project" value="TreeGrafter"/>
</dbReference>
<evidence type="ECO:0000256" key="7">
    <source>
        <dbReference type="ARBA" id="ARBA00023136"/>
    </source>
</evidence>
<dbReference type="PANTHER" id="PTHR21716:SF53">
    <property type="entry name" value="PERMEASE PERM-RELATED"/>
    <property type="match status" value="1"/>
</dbReference>
<sequence length="394" mass="45316">MKNNNRFEFNKKYFTISIYAFFVIILALLFFRIISNWSSTLDFFGSAFNILSPFLIAFLIAYLLLPIINWVEKNIVSKLKLKKHTINNLKIKRVLSILMVYIFLFAFLSLTLIYVIPQITYSINEIIDKLPSYYNEIYYILNRTIENIFEHYPRVDIYTLQHTLNNFIPNIFEEAQNLLPRLFGISLSIVSGFINILLAFVISFYLLTEKEAFILKSKKVIFAFLPPNQAKNTIDILKNCHRIFSRFVIGKALDSLIIGILCFVVLFIFRIPYALLLSFIIGITNMIPYFGPFIGAIPGVLILLIINPMQAFWFALIILALQQFDGLYLGPKILGDSTGLSPFWVIFSIIVGGAIFGVIGMFLGVPVFAVLSYLFDKLINKKLLQKEVTLDHKN</sequence>
<evidence type="ECO:0000256" key="6">
    <source>
        <dbReference type="ARBA" id="ARBA00022989"/>
    </source>
</evidence>
<dbReference type="GO" id="GO:0005886">
    <property type="term" value="C:plasma membrane"/>
    <property type="evidence" value="ECO:0007669"/>
    <property type="project" value="UniProtKB-SubCell"/>
</dbReference>
<keyword evidence="7 8" id="KW-0472">Membrane</keyword>
<protein>
    <submittedName>
        <fullName evidence="9">Putative PurR-regulated permease PerM</fullName>
    </submittedName>
</protein>
<feature type="transmembrane region" description="Helical" evidence="8">
    <location>
        <begin position="311"/>
        <end position="330"/>
    </location>
</feature>
<feature type="transmembrane region" description="Helical" evidence="8">
    <location>
        <begin position="54"/>
        <end position="72"/>
    </location>
</feature>
<evidence type="ECO:0000256" key="3">
    <source>
        <dbReference type="ARBA" id="ARBA00022448"/>
    </source>
</evidence>
<dbReference type="Proteomes" id="UP000294545">
    <property type="component" value="Unassembled WGS sequence"/>
</dbReference>
<feature type="transmembrane region" description="Helical" evidence="8">
    <location>
        <begin position="93"/>
        <end position="116"/>
    </location>
</feature>
<evidence type="ECO:0000256" key="2">
    <source>
        <dbReference type="ARBA" id="ARBA00009773"/>
    </source>
</evidence>
<evidence type="ECO:0000313" key="10">
    <source>
        <dbReference type="Proteomes" id="UP000294545"/>
    </source>
</evidence>
<proteinExistence type="inferred from homology"/>
<comment type="caution">
    <text evidence="9">The sequence shown here is derived from an EMBL/GenBank/DDBJ whole genome shotgun (WGS) entry which is preliminary data.</text>
</comment>
<feature type="transmembrane region" description="Helical" evidence="8">
    <location>
        <begin position="256"/>
        <end position="281"/>
    </location>
</feature>
<reference evidence="9 10" key="1">
    <citation type="submission" date="2019-03" db="EMBL/GenBank/DDBJ databases">
        <title>Genomic Encyclopedia of Type Strains, Phase IV (KMG-IV): sequencing the most valuable type-strain genomes for metagenomic binning, comparative biology and taxonomic classification.</title>
        <authorList>
            <person name="Goeker M."/>
        </authorList>
    </citation>
    <scope>NUCLEOTIDE SEQUENCE [LARGE SCALE GENOMIC DNA]</scope>
    <source>
        <strain evidence="9 10">DSM 24176</strain>
    </source>
</reference>
<dbReference type="InterPro" id="IPR002549">
    <property type="entry name" value="AI-2E-like"/>
</dbReference>
<keyword evidence="3" id="KW-0813">Transport</keyword>
<evidence type="ECO:0000313" key="9">
    <source>
        <dbReference type="EMBL" id="TCK86761.1"/>
    </source>
</evidence>
<gene>
    <name evidence="9" type="ORF">EDC19_2815</name>
</gene>